<evidence type="ECO:0000256" key="15">
    <source>
        <dbReference type="RuleBase" id="RU003750"/>
    </source>
</evidence>
<dbReference type="Gene3D" id="1.20.120.1760">
    <property type="match status" value="1"/>
</dbReference>
<sequence length="250" mass="28252">MVDLENRHRSIYLLPNIFTTASLFAGFYAIVQSMNNNFEISAIAIFVAMLFDGVDGRVARFTNTQSSFGENYDSLSDMVSFGVAPALVVYEWVLHEIGRWGWIAAFVYVVGAALRLARFNTNINNIDKVFFQGLPTPAAAALVSGFIWLAVDNKISIHDSYVIWVAFLLTMYSGIVMVTNIPFYSGKNFSLGKSVPFWVILLMVGVFVFVSSNPPLMLFCLFIIYGLSGWVIFMHRYRKAYSIRKNRHKN</sequence>
<evidence type="ECO:0000256" key="14">
    <source>
        <dbReference type="ARBA" id="ARBA00032361"/>
    </source>
</evidence>
<keyword evidence="10" id="KW-0443">Lipid metabolism</keyword>
<keyword evidence="7 15" id="KW-0808">Transferase</keyword>
<evidence type="ECO:0000256" key="10">
    <source>
        <dbReference type="ARBA" id="ARBA00023098"/>
    </source>
</evidence>
<keyword evidence="8 16" id="KW-0812">Transmembrane</keyword>
<dbReference type="Proteomes" id="UP000011686">
    <property type="component" value="Chromosome"/>
</dbReference>
<evidence type="ECO:0000313" key="17">
    <source>
        <dbReference type="EMBL" id="AGF47792.1"/>
    </source>
</evidence>
<dbReference type="InterPro" id="IPR048254">
    <property type="entry name" value="CDP_ALCOHOL_P_TRANSF_CS"/>
</dbReference>
<name>M1LQB9_9PROT</name>
<feature type="transmembrane region" description="Helical" evidence="16">
    <location>
        <begin position="12"/>
        <end position="31"/>
    </location>
</feature>
<evidence type="ECO:0000256" key="9">
    <source>
        <dbReference type="ARBA" id="ARBA00022989"/>
    </source>
</evidence>
<feature type="transmembrane region" description="Helical" evidence="16">
    <location>
        <begin position="129"/>
        <end position="149"/>
    </location>
</feature>
<evidence type="ECO:0000256" key="8">
    <source>
        <dbReference type="ARBA" id="ARBA00022692"/>
    </source>
</evidence>
<accession>M1LQB9</accession>
<dbReference type="GO" id="GO:0008654">
    <property type="term" value="P:phospholipid biosynthetic process"/>
    <property type="evidence" value="ECO:0007669"/>
    <property type="project" value="UniProtKB-KW"/>
</dbReference>
<feature type="transmembrane region" description="Helical" evidence="16">
    <location>
        <begin position="216"/>
        <end position="237"/>
    </location>
</feature>
<evidence type="ECO:0000256" key="13">
    <source>
        <dbReference type="ARBA" id="ARBA00023264"/>
    </source>
</evidence>
<dbReference type="InterPro" id="IPR000462">
    <property type="entry name" value="CDP-OH_P_trans"/>
</dbReference>
<evidence type="ECO:0000256" key="5">
    <source>
        <dbReference type="ARBA" id="ARBA00017171"/>
    </source>
</evidence>
<dbReference type="PANTHER" id="PTHR14269">
    <property type="entry name" value="CDP-DIACYLGLYCEROL--GLYCEROL-3-PHOSPHATE 3-PHOSPHATIDYLTRANSFERASE-RELATED"/>
    <property type="match status" value="1"/>
</dbReference>
<dbReference type="EC" id="2.7.8.8" evidence="4"/>
<dbReference type="RefSeq" id="WP_015238365.1">
    <property type="nucleotide sequence ID" value="NC_020283.1"/>
</dbReference>
<evidence type="ECO:0000256" key="4">
    <source>
        <dbReference type="ARBA" id="ARBA00013174"/>
    </source>
</evidence>
<comment type="similarity">
    <text evidence="3 15">Belongs to the CDP-alcohol phosphatidyltransferase class-I family.</text>
</comment>
<keyword evidence="6" id="KW-0444">Lipid biosynthesis</keyword>
<dbReference type="Pfam" id="PF01066">
    <property type="entry name" value="CDP-OH_P_transf"/>
    <property type="match status" value="1"/>
</dbReference>
<dbReference type="AlphaFoldDB" id="M1LQB9"/>
<evidence type="ECO:0000313" key="18">
    <source>
        <dbReference type="Proteomes" id="UP000011686"/>
    </source>
</evidence>
<dbReference type="PANTHER" id="PTHR14269:SF61">
    <property type="entry name" value="CDP-DIACYLGLYCEROL--SERINE O-PHOSPHATIDYLTRANSFERASE"/>
    <property type="match status" value="1"/>
</dbReference>
<dbReference type="NCBIfam" id="TIGR00473">
    <property type="entry name" value="pssA"/>
    <property type="match status" value="1"/>
</dbReference>
<comment type="subcellular location">
    <subcellularLocation>
        <location evidence="2">Endomembrane system</location>
        <topology evidence="2">Multi-pass membrane protein</topology>
    </subcellularLocation>
</comment>
<evidence type="ECO:0000256" key="16">
    <source>
        <dbReference type="SAM" id="Phobius"/>
    </source>
</evidence>
<evidence type="ECO:0000256" key="1">
    <source>
        <dbReference type="ARBA" id="ARBA00000287"/>
    </source>
</evidence>
<evidence type="ECO:0000256" key="6">
    <source>
        <dbReference type="ARBA" id="ARBA00022516"/>
    </source>
</evidence>
<comment type="catalytic activity">
    <reaction evidence="1">
        <text>a CDP-1,2-diacyl-sn-glycerol + L-serine = a 1,2-diacyl-sn-glycero-3-phospho-L-serine + CMP + H(+)</text>
        <dbReference type="Rhea" id="RHEA:16913"/>
        <dbReference type="ChEBI" id="CHEBI:15378"/>
        <dbReference type="ChEBI" id="CHEBI:33384"/>
        <dbReference type="ChEBI" id="CHEBI:57262"/>
        <dbReference type="ChEBI" id="CHEBI:58332"/>
        <dbReference type="ChEBI" id="CHEBI:60377"/>
        <dbReference type="EC" id="2.7.8.8"/>
    </reaction>
</comment>
<dbReference type="InterPro" id="IPR043130">
    <property type="entry name" value="CDP-OH_PTrfase_TM_dom"/>
</dbReference>
<evidence type="ECO:0000256" key="3">
    <source>
        <dbReference type="ARBA" id="ARBA00010441"/>
    </source>
</evidence>
<proteinExistence type="inferred from homology"/>
<dbReference type="InterPro" id="IPR050324">
    <property type="entry name" value="CDP-alcohol_PTase-I"/>
</dbReference>
<keyword evidence="18" id="KW-1185">Reference proteome</keyword>
<organism evidence="17 18">
    <name type="scientific">Candidatus Kinetoplastidibacterium crithidiae TCC036E</name>
    <dbReference type="NCBI Taxonomy" id="1208918"/>
    <lineage>
        <taxon>Bacteria</taxon>
        <taxon>Pseudomonadati</taxon>
        <taxon>Pseudomonadota</taxon>
        <taxon>Betaproteobacteria</taxon>
        <taxon>Candidatus Kinetoplastidibacterium</taxon>
    </lineage>
</organism>
<feature type="transmembrane region" description="Helical" evidence="16">
    <location>
        <begin position="161"/>
        <end position="183"/>
    </location>
</feature>
<protein>
    <recommendedName>
        <fullName evidence="5">CDP-diacylglycerol--serine O-phosphatidyltransferase</fullName>
        <ecNumber evidence="4">2.7.8.8</ecNumber>
    </recommendedName>
    <alternativeName>
        <fullName evidence="14">Phosphatidylserine synthase</fullName>
    </alternativeName>
</protein>
<dbReference type="EMBL" id="CP003804">
    <property type="protein sequence ID" value="AGF47792.1"/>
    <property type="molecule type" value="Genomic_DNA"/>
</dbReference>
<evidence type="ECO:0000256" key="7">
    <source>
        <dbReference type="ARBA" id="ARBA00022679"/>
    </source>
</evidence>
<dbReference type="HOGENOM" id="CLU_049944_2_1_4"/>
<dbReference type="GO" id="GO:0016020">
    <property type="term" value="C:membrane"/>
    <property type="evidence" value="ECO:0007669"/>
    <property type="project" value="InterPro"/>
</dbReference>
<keyword evidence="12" id="KW-0594">Phospholipid biosynthesis</keyword>
<dbReference type="eggNOG" id="COG1183">
    <property type="taxonomic scope" value="Bacteria"/>
</dbReference>
<dbReference type="STRING" id="1208918.CDEE_0816"/>
<dbReference type="GO" id="GO:0012505">
    <property type="term" value="C:endomembrane system"/>
    <property type="evidence" value="ECO:0007669"/>
    <property type="project" value="UniProtKB-SubCell"/>
</dbReference>
<reference evidence="17 18" key="1">
    <citation type="journal article" date="2013" name="Genome Biol. Evol.">
        <title>Genome evolution and phylogenomic analysis of candidatus kinetoplastibacterium, the betaproteobacterial endosymbionts of strigomonas and angomonas.</title>
        <authorList>
            <person name="Alves J.M."/>
            <person name="Serrano M.G."/>
            <person name="Maia da Silva F."/>
            <person name="Voegtly L.J."/>
            <person name="Matveyev A.V."/>
            <person name="Teixeira M.M."/>
            <person name="Camargo E.P."/>
            <person name="Buck G.A."/>
        </authorList>
    </citation>
    <scope>NUCLEOTIDE SEQUENCE [LARGE SCALE GENOMIC DNA]</scope>
    <source>
        <strain evidence="17 18">TCC036E</strain>
    </source>
</reference>
<keyword evidence="11 16" id="KW-0472">Membrane</keyword>
<evidence type="ECO:0000256" key="11">
    <source>
        <dbReference type="ARBA" id="ARBA00023136"/>
    </source>
</evidence>
<dbReference type="KEGG" id="kct:CDEE_0816"/>
<evidence type="ECO:0000256" key="2">
    <source>
        <dbReference type="ARBA" id="ARBA00004127"/>
    </source>
</evidence>
<keyword evidence="9 16" id="KW-1133">Transmembrane helix</keyword>
<feature type="transmembrane region" description="Helical" evidence="16">
    <location>
        <begin position="195"/>
        <end position="210"/>
    </location>
</feature>
<evidence type="ECO:0000256" key="12">
    <source>
        <dbReference type="ARBA" id="ARBA00023209"/>
    </source>
</evidence>
<gene>
    <name evidence="17" type="ORF">CDEE_0816</name>
</gene>
<dbReference type="GO" id="GO:0003882">
    <property type="term" value="F:CDP-diacylglycerol-serine O-phosphatidyltransferase activity"/>
    <property type="evidence" value="ECO:0007669"/>
    <property type="project" value="UniProtKB-EC"/>
</dbReference>
<dbReference type="InterPro" id="IPR004533">
    <property type="entry name" value="CDP-diaglyc--ser_O-PTrfase"/>
</dbReference>
<keyword evidence="13" id="KW-1208">Phospholipid metabolism</keyword>
<dbReference type="PATRIC" id="fig|1208918.3.peg.492"/>
<dbReference type="PROSITE" id="PS00379">
    <property type="entry name" value="CDP_ALCOHOL_P_TRANSF"/>
    <property type="match status" value="1"/>
</dbReference>
<feature type="transmembrane region" description="Helical" evidence="16">
    <location>
        <begin position="100"/>
        <end position="117"/>
    </location>
</feature>